<organism evidence="1">
    <name type="scientific">Siphoviridae sp. ctLqe90</name>
    <dbReference type="NCBI Taxonomy" id="2825456"/>
    <lineage>
        <taxon>Viruses</taxon>
        <taxon>Duplodnaviria</taxon>
        <taxon>Heunggongvirae</taxon>
        <taxon>Uroviricota</taxon>
        <taxon>Caudoviricetes</taxon>
    </lineage>
</organism>
<evidence type="ECO:0000313" key="1">
    <source>
        <dbReference type="EMBL" id="DAE13356.1"/>
    </source>
</evidence>
<dbReference type="EMBL" id="BK015564">
    <property type="protein sequence ID" value="DAE13356.1"/>
    <property type="molecule type" value="Genomic_DNA"/>
</dbReference>
<reference evidence="1" key="1">
    <citation type="journal article" date="2021" name="Proc. Natl. Acad. Sci. U.S.A.">
        <title>A Catalog of Tens of Thousands of Viruses from Human Metagenomes Reveals Hidden Associations with Chronic Diseases.</title>
        <authorList>
            <person name="Tisza M.J."/>
            <person name="Buck C.B."/>
        </authorList>
    </citation>
    <scope>NUCLEOTIDE SEQUENCE</scope>
    <source>
        <strain evidence="1">CtLqe90</strain>
    </source>
</reference>
<proteinExistence type="predicted"/>
<sequence length="72" mass="8290">MYQNGGDQIYSYILNDKLSSSASQITNGFTGITKENWIYYNVYSSSEDSYKPSTLIDSSETKKIWTYVYIAF</sequence>
<name>A0A8S5Q479_9CAUD</name>
<protein>
    <submittedName>
        <fullName evidence="1">Uncharacterized protein</fullName>
    </submittedName>
</protein>
<accession>A0A8S5Q479</accession>